<gene>
    <name evidence="1" type="ORF">P7K49_028212</name>
</gene>
<comment type="caution">
    <text evidence="1">The sequence shown here is derived from an EMBL/GenBank/DDBJ whole genome shotgun (WGS) entry which is preliminary data.</text>
</comment>
<dbReference type="InterPro" id="IPR027523">
    <property type="entry name" value="CLU_prot"/>
</dbReference>
<organism evidence="1 2">
    <name type="scientific">Saguinus oedipus</name>
    <name type="common">Cotton-top tamarin</name>
    <name type="synonym">Oedipomidas oedipus</name>
    <dbReference type="NCBI Taxonomy" id="9490"/>
    <lineage>
        <taxon>Eukaryota</taxon>
        <taxon>Metazoa</taxon>
        <taxon>Chordata</taxon>
        <taxon>Craniata</taxon>
        <taxon>Vertebrata</taxon>
        <taxon>Euteleostomi</taxon>
        <taxon>Mammalia</taxon>
        <taxon>Eutheria</taxon>
        <taxon>Euarchontoglires</taxon>
        <taxon>Primates</taxon>
        <taxon>Haplorrhini</taxon>
        <taxon>Platyrrhini</taxon>
        <taxon>Cebidae</taxon>
        <taxon>Callitrichinae</taxon>
        <taxon>Saguinus</taxon>
    </lineage>
</organism>
<proteinExistence type="predicted"/>
<dbReference type="PANTHER" id="PTHR12601:SF6">
    <property type="entry name" value="CLUSTERED MITOCHONDRIA PROTEIN HOMOLOG"/>
    <property type="match status" value="1"/>
</dbReference>
<keyword evidence="2" id="KW-1185">Reference proteome</keyword>
<protein>
    <submittedName>
        <fullName evidence="1">Uncharacterized protein</fullName>
    </submittedName>
</protein>
<name>A0ABQ9UBM2_SAGOE</name>
<dbReference type="PANTHER" id="PTHR12601">
    <property type="entry name" value="EUKARYOTIC TRANSLATION INITIATION FACTOR 3 SUBUNIT EIF-3"/>
    <property type="match status" value="1"/>
</dbReference>
<dbReference type="EMBL" id="JASSZA010000014">
    <property type="protein sequence ID" value="KAK2094474.1"/>
    <property type="molecule type" value="Genomic_DNA"/>
</dbReference>
<dbReference type="Proteomes" id="UP001266305">
    <property type="component" value="Unassembled WGS sequence"/>
</dbReference>
<evidence type="ECO:0000313" key="2">
    <source>
        <dbReference type="Proteomes" id="UP001266305"/>
    </source>
</evidence>
<accession>A0ABQ9UBM2</accession>
<reference evidence="1 2" key="1">
    <citation type="submission" date="2023-05" db="EMBL/GenBank/DDBJ databases">
        <title>B98-5 Cell Line De Novo Hybrid Assembly: An Optical Mapping Approach.</title>
        <authorList>
            <person name="Kananen K."/>
            <person name="Auerbach J.A."/>
            <person name="Kautto E."/>
            <person name="Blachly J.S."/>
        </authorList>
    </citation>
    <scope>NUCLEOTIDE SEQUENCE [LARGE SCALE GENOMIC DNA]</scope>
    <source>
        <strain evidence="1">B95-8</strain>
        <tissue evidence="1">Cell line</tissue>
    </source>
</reference>
<evidence type="ECO:0000313" key="1">
    <source>
        <dbReference type="EMBL" id="KAK2094474.1"/>
    </source>
</evidence>
<sequence length="156" mass="17675">MGECAEALRSQQNAALMSTRVMGIKHPNTIQENMHLALHCFISRQLSLVLSLLYGARYLTLQVLPHVHCFVHFVKQTPEVELLDNIGWVLHRVMVYDLSSCFLDSALTVSTTYHGPESLKVALGHHLVTWVCESKAEFWLALQHEKEGRTPSIRPT</sequence>